<organism evidence="6 7">
    <name type="scientific">Syntrophus gentianae</name>
    <dbReference type="NCBI Taxonomy" id="43775"/>
    <lineage>
        <taxon>Bacteria</taxon>
        <taxon>Pseudomonadati</taxon>
        <taxon>Thermodesulfobacteriota</taxon>
        <taxon>Syntrophia</taxon>
        <taxon>Syntrophales</taxon>
        <taxon>Syntrophaceae</taxon>
        <taxon>Syntrophus</taxon>
    </lineage>
</organism>
<dbReference type="InterPro" id="IPR006394">
    <property type="entry name" value="GlmS"/>
</dbReference>
<keyword evidence="2" id="KW-0479">Metal-binding</keyword>
<evidence type="ECO:0000313" key="6">
    <source>
        <dbReference type="EMBL" id="SEM47606.1"/>
    </source>
</evidence>
<dbReference type="GO" id="GO:0016866">
    <property type="term" value="F:intramolecular transferase activity"/>
    <property type="evidence" value="ECO:0007669"/>
    <property type="project" value="InterPro"/>
</dbReference>
<dbReference type="InterPro" id="IPR006158">
    <property type="entry name" value="Cobalamin-bd"/>
</dbReference>
<dbReference type="RefSeq" id="WP_093883870.1">
    <property type="nucleotide sequence ID" value="NZ_FOBS01000017.1"/>
</dbReference>
<dbReference type="InterPro" id="IPR036724">
    <property type="entry name" value="Cobalamin-bd_sf"/>
</dbReference>
<dbReference type="NCBIfam" id="NF002612">
    <property type="entry name" value="PRK02261.1"/>
    <property type="match status" value="1"/>
</dbReference>
<evidence type="ECO:0000256" key="3">
    <source>
        <dbReference type="ARBA" id="ARBA00023235"/>
    </source>
</evidence>
<dbReference type="GO" id="GO:0046872">
    <property type="term" value="F:metal ion binding"/>
    <property type="evidence" value="ECO:0007669"/>
    <property type="project" value="UniProtKB-KW"/>
</dbReference>
<name>A0A1H7YMZ2_9BACT</name>
<dbReference type="SUPFAM" id="SSF52242">
    <property type="entry name" value="Cobalamin (vitamin B12)-binding domain"/>
    <property type="match status" value="1"/>
</dbReference>
<protein>
    <submittedName>
        <fullName evidence="6">Glutamate mutase subunit S</fullName>
    </submittedName>
</protein>
<reference evidence="6 7" key="1">
    <citation type="submission" date="2016-10" db="EMBL/GenBank/DDBJ databases">
        <authorList>
            <person name="de Groot N.N."/>
        </authorList>
    </citation>
    <scope>NUCLEOTIDE SEQUENCE [LARGE SCALE GENOMIC DNA]</scope>
    <source>
        <strain evidence="6 7">DSM 8423</strain>
    </source>
</reference>
<dbReference type="STRING" id="43775.SAMN04489760_11738"/>
<keyword evidence="4" id="KW-0170">Cobalt</keyword>
<dbReference type="PROSITE" id="PS51332">
    <property type="entry name" value="B12_BINDING"/>
    <property type="match status" value="1"/>
</dbReference>
<dbReference type="GO" id="GO:0031419">
    <property type="term" value="F:cobalamin binding"/>
    <property type="evidence" value="ECO:0007669"/>
    <property type="project" value="UniProtKB-KW"/>
</dbReference>
<sequence length="144" mass="15654">MEKRQVNKSVVIGTIGADAHMIGGWVLRRAFEEAGFTVAFLGAVVPQHEFINAALEIDADAILVSSMYGMGLLDCEGLRDKCIEAGLKDIILYVGGTVAAPLELEKNWPEIERRFTAIGFNRAFPNTCTAKEAVQTLKVDLGID</sequence>
<dbReference type="EMBL" id="FOBS01000017">
    <property type="protein sequence ID" value="SEM47606.1"/>
    <property type="molecule type" value="Genomic_DNA"/>
</dbReference>
<dbReference type="Pfam" id="PF02310">
    <property type="entry name" value="B12-binding"/>
    <property type="match status" value="1"/>
</dbReference>
<dbReference type="Gene3D" id="3.40.50.280">
    <property type="entry name" value="Cobalamin-binding domain"/>
    <property type="match status" value="1"/>
</dbReference>
<dbReference type="AlphaFoldDB" id="A0A1H7YMZ2"/>
<evidence type="ECO:0000256" key="2">
    <source>
        <dbReference type="ARBA" id="ARBA00022723"/>
    </source>
</evidence>
<evidence type="ECO:0000313" key="7">
    <source>
        <dbReference type="Proteomes" id="UP000198744"/>
    </source>
</evidence>
<feature type="domain" description="B12-binding" evidence="5">
    <location>
        <begin position="7"/>
        <end position="138"/>
    </location>
</feature>
<dbReference type="Proteomes" id="UP000198744">
    <property type="component" value="Unassembled WGS sequence"/>
</dbReference>
<evidence type="ECO:0000256" key="1">
    <source>
        <dbReference type="ARBA" id="ARBA00022628"/>
    </source>
</evidence>
<evidence type="ECO:0000256" key="4">
    <source>
        <dbReference type="ARBA" id="ARBA00023285"/>
    </source>
</evidence>
<proteinExistence type="predicted"/>
<dbReference type="GO" id="GO:0019670">
    <property type="term" value="P:anaerobic L-glutamate catabolic process"/>
    <property type="evidence" value="ECO:0007669"/>
    <property type="project" value="InterPro"/>
</dbReference>
<accession>A0A1H7YMZ2</accession>
<dbReference type="NCBIfam" id="TIGR01501">
    <property type="entry name" value="MthylAspMutase"/>
    <property type="match status" value="1"/>
</dbReference>
<keyword evidence="3" id="KW-0413">Isomerase</keyword>
<evidence type="ECO:0000259" key="5">
    <source>
        <dbReference type="PROSITE" id="PS51332"/>
    </source>
</evidence>
<gene>
    <name evidence="6" type="ORF">SAMN04489760_11738</name>
</gene>
<dbReference type="OrthoDB" id="9791348at2"/>
<keyword evidence="7" id="KW-1185">Reference proteome</keyword>
<keyword evidence="1" id="KW-0846">Cobalamin</keyword>